<keyword evidence="1 2" id="KW-0238">DNA-binding</keyword>
<dbReference type="Proteomes" id="UP000076830">
    <property type="component" value="Chromosome"/>
</dbReference>
<keyword evidence="8" id="KW-1185">Reference proteome</keyword>
<dbReference type="GO" id="GO:0006355">
    <property type="term" value="P:regulation of DNA-templated transcription"/>
    <property type="evidence" value="ECO:0007669"/>
    <property type="project" value="InterPro"/>
</dbReference>
<feature type="compositionally biased region" description="Low complexity" evidence="4">
    <location>
        <begin position="112"/>
        <end position="124"/>
    </location>
</feature>
<dbReference type="AlphaFoldDB" id="A0A167GYZ5"/>
<protein>
    <recommendedName>
        <fullName evidence="6">OmpR/PhoB-type domain-containing protein</fullName>
    </recommendedName>
</protein>
<evidence type="ECO:0000256" key="3">
    <source>
        <dbReference type="SAM" id="Coils"/>
    </source>
</evidence>
<dbReference type="GO" id="GO:0000160">
    <property type="term" value="P:phosphorelay signal transduction system"/>
    <property type="evidence" value="ECO:0007669"/>
    <property type="project" value="InterPro"/>
</dbReference>
<name>A0A167GYZ5_9GAMM</name>
<feature type="domain" description="OmpR/PhoB-type" evidence="6">
    <location>
        <begin position="1"/>
        <end position="80"/>
    </location>
</feature>
<keyword evidence="5" id="KW-0472">Membrane</keyword>
<dbReference type="InterPro" id="IPR016032">
    <property type="entry name" value="Sig_transdc_resp-reg_C-effctor"/>
</dbReference>
<feature type="coiled-coil region" evidence="3">
    <location>
        <begin position="669"/>
        <end position="700"/>
    </location>
</feature>
<dbReference type="InterPro" id="IPR011990">
    <property type="entry name" value="TPR-like_helical_dom_sf"/>
</dbReference>
<evidence type="ECO:0000259" key="6">
    <source>
        <dbReference type="PROSITE" id="PS51755"/>
    </source>
</evidence>
<dbReference type="SUPFAM" id="SSF48452">
    <property type="entry name" value="TPR-like"/>
    <property type="match status" value="2"/>
</dbReference>
<keyword evidence="3" id="KW-0175">Coiled coil</keyword>
<keyword evidence="5" id="KW-1133">Transmembrane helix</keyword>
<evidence type="ECO:0000313" key="8">
    <source>
        <dbReference type="Proteomes" id="UP000076830"/>
    </source>
</evidence>
<dbReference type="PROSITE" id="PS51755">
    <property type="entry name" value="OMPR_PHOB"/>
    <property type="match status" value="1"/>
</dbReference>
<dbReference type="InterPro" id="IPR036388">
    <property type="entry name" value="WH-like_DNA-bd_sf"/>
</dbReference>
<evidence type="ECO:0000256" key="5">
    <source>
        <dbReference type="SAM" id="Phobius"/>
    </source>
</evidence>
<organism evidence="7 8">
    <name type="scientific">Dokdonella koreensis DS-123</name>
    <dbReference type="NCBI Taxonomy" id="1300342"/>
    <lineage>
        <taxon>Bacteria</taxon>
        <taxon>Pseudomonadati</taxon>
        <taxon>Pseudomonadota</taxon>
        <taxon>Gammaproteobacteria</taxon>
        <taxon>Lysobacterales</taxon>
        <taxon>Rhodanobacteraceae</taxon>
        <taxon>Dokdonella</taxon>
    </lineage>
</organism>
<dbReference type="Gene3D" id="1.10.10.10">
    <property type="entry name" value="Winged helix-like DNA-binding domain superfamily/Winged helix DNA-binding domain"/>
    <property type="match status" value="1"/>
</dbReference>
<dbReference type="EMBL" id="CP015249">
    <property type="protein sequence ID" value="ANB18206.1"/>
    <property type="molecule type" value="Genomic_DNA"/>
</dbReference>
<dbReference type="PANTHER" id="PTHR47691">
    <property type="entry name" value="REGULATOR-RELATED"/>
    <property type="match status" value="1"/>
</dbReference>
<dbReference type="STRING" id="1300342.I596_2194"/>
<dbReference type="InterPro" id="IPR001867">
    <property type="entry name" value="OmpR/PhoB-type_DNA-bd"/>
</dbReference>
<dbReference type="Pfam" id="PF00486">
    <property type="entry name" value="Trans_reg_C"/>
    <property type="match status" value="1"/>
</dbReference>
<dbReference type="Gene3D" id="1.25.40.10">
    <property type="entry name" value="Tetratricopeptide repeat domain"/>
    <property type="match status" value="1"/>
</dbReference>
<keyword evidence="5" id="KW-0812">Transmembrane</keyword>
<evidence type="ECO:0000256" key="2">
    <source>
        <dbReference type="PROSITE-ProRule" id="PRU01091"/>
    </source>
</evidence>
<evidence type="ECO:0000256" key="1">
    <source>
        <dbReference type="ARBA" id="ARBA00023125"/>
    </source>
</evidence>
<dbReference type="KEGG" id="dko:I596_2194"/>
<proteinExistence type="predicted"/>
<dbReference type="SMART" id="SM00862">
    <property type="entry name" value="Trans_reg_C"/>
    <property type="match status" value="1"/>
</dbReference>
<reference evidence="7 8" key="1">
    <citation type="submission" date="2016-04" db="EMBL/GenBank/DDBJ databases">
        <title>Complete genome sequence of Dokdonella koreensis DS-123T.</title>
        <authorList>
            <person name="Kim J.F."/>
            <person name="Lee H."/>
            <person name="Kwak M.-J."/>
        </authorList>
    </citation>
    <scope>NUCLEOTIDE SEQUENCE [LARGE SCALE GENOMIC DNA]</scope>
    <source>
        <strain evidence="7 8">DS-123</strain>
    </source>
</reference>
<dbReference type="PANTHER" id="PTHR47691:SF3">
    <property type="entry name" value="HTH-TYPE TRANSCRIPTIONAL REGULATOR RV0890C-RELATED"/>
    <property type="match status" value="1"/>
</dbReference>
<accession>A0A167GYZ5</accession>
<feature type="DNA-binding region" description="OmpR/PhoB-type" evidence="2">
    <location>
        <begin position="1"/>
        <end position="80"/>
    </location>
</feature>
<gene>
    <name evidence="7" type="ORF">I596_2194</name>
</gene>
<evidence type="ECO:0000313" key="7">
    <source>
        <dbReference type="EMBL" id="ANB18206.1"/>
    </source>
</evidence>
<sequence length="786" mass="83531">MEGSLHPASPLVFDCLVYLLNQRQRVVGRDELVSAVWGRVDVADQQVRQLIQRARQAVGDDAKSQQTIRTVPGGGYRWVMPVEIAESPDGPPPPVEGTRDVSAPPPSHHPDAPGVAEAAAPSPAVTAQAASDMPVRSIRAHARLRALAILGGLLLLAAAAFYGALRTKQAAPAQTSAGPGMARAVVVLPLKVTGPSDAAWIRLGAMDLIAQRLRSIGMPVPPSDSIVSAVHATGDPDTPEGLAMLRDTLGAATLVQGTAVKSAGGWTLSLQAVSAGGQRNTAQAERADAIEAARDATDLLLAALGEVAPRDEHERDGLDRLIQRARAALLANQLDAARTILAGAPEEQRSDPRLRVLAAQIDQRAGRRAEAEATLLALLDDPAASAVPETRADALTALGYLELNRNDCAAAERRFDAALLALEDRRGSRYGSVLSVRGSVRACLGRPEEAVRDLSAAGPLLDAAGDRLGRANLDNHFGTIELYRGRPAQAVTYLQSARATHQSFGSVDGTRRDLSLLCIALSELLRWPEALDAGEALWALHERGDDAGALYSAAGLRARILVRTGRHREAEALLDRVEAAHPTERASPYAVAFHEARAELAWAHGDARRTIAAIDEAWKILPPEKMSDDEDLLTILLRQRASLSLGQAPDDAGAGRQPGTAGETIPIPLLLARAERESHLQRLDEAEASFREAMKAAETRDVPAMTVLAADAYARWLLTRGRADDARATAGRITPWAERDFDSAALQVAIFHAAGQADAWREALNRAGATAGERTLPAQLTQPPVP</sequence>
<dbReference type="CDD" id="cd00383">
    <property type="entry name" value="trans_reg_C"/>
    <property type="match status" value="1"/>
</dbReference>
<feature type="transmembrane region" description="Helical" evidence="5">
    <location>
        <begin position="146"/>
        <end position="165"/>
    </location>
</feature>
<feature type="region of interest" description="Disordered" evidence="4">
    <location>
        <begin position="84"/>
        <end position="124"/>
    </location>
</feature>
<dbReference type="GO" id="GO:0003677">
    <property type="term" value="F:DNA binding"/>
    <property type="evidence" value="ECO:0007669"/>
    <property type="project" value="UniProtKB-UniRule"/>
</dbReference>
<evidence type="ECO:0000256" key="4">
    <source>
        <dbReference type="SAM" id="MobiDB-lite"/>
    </source>
</evidence>
<dbReference type="SUPFAM" id="SSF46894">
    <property type="entry name" value="C-terminal effector domain of the bipartite response regulators"/>
    <property type="match status" value="1"/>
</dbReference>